<evidence type="ECO:0000313" key="2">
    <source>
        <dbReference type="EMBL" id="GAA2336754.1"/>
    </source>
</evidence>
<evidence type="ECO:0000313" key="3">
    <source>
        <dbReference type="Proteomes" id="UP001501444"/>
    </source>
</evidence>
<accession>A0ABP5SRS6</accession>
<dbReference type="InterPro" id="IPR029058">
    <property type="entry name" value="AB_hydrolase_fold"/>
</dbReference>
<organism evidence="2 3">
    <name type="scientific">Dactylosporangium salmoneum</name>
    <dbReference type="NCBI Taxonomy" id="53361"/>
    <lineage>
        <taxon>Bacteria</taxon>
        <taxon>Bacillati</taxon>
        <taxon>Actinomycetota</taxon>
        <taxon>Actinomycetes</taxon>
        <taxon>Micromonosporales</taxon>
        <taxon>Micromonosporaceae</taxon>
        <taxon>Dactylosporangium</taxon>
    </lineage>
</organism>
<protein>
    <recommendedName>
        <fullName evidence="1">DUF1023 domain-containing protein</fullName>
    </recommendedName>
</protein>
<dbReference type="EMBL" id="BAAARV010000016">
    <property type="protein sequence ID" value="GAA2336754.1"/>
    <property type="molecule type" value="Genomic_DNA"/>
</dbReference>
<dbReference type="Proteomes" id="UP001501444">
    <property type="component" value="Unassembled WGS sequence"/>
</dbReference>
<dbReference type="Gene3D" id="3.40.50.1820">
    <property type="entry name" value="alpha/beta hydrolase"/>
    <property type="match status" value="1"/>
</dbReference>
<comment type="caution">
    <text evidence="2">The sequence shown here is derived from an EMBL/GenBank/DDBJ whole genome shotgun (WGS) entry which is preliminary data.</text>
</comment>
<name>A0ABP5SRS6_9ACTN</name>
<dbReference type="InterPro" id="IPR010427">
    <property type="entry name" value="DUF1023"/>
</dbReference>
<dbReference type="Pfam" id="PF06259">
    <property type="entry name" value="Abhydrolase_8"/>
    <property type="match status" value="1"/>
</dbReference>
<proteinExistence type="predicted"/>
<gene>
    <name evidence="2" type="ORF">GCM10010170_017340</name>
</gene>
<evidence type="ECO:0000259" key="1">
    <source>
        <dbReference type="Pfam" id="PF06259"/>
    </source>
</evidence>
<dbReference type="SUPFAM" id="SSF53474">
    <property type="entry name" value="alpha/beta-Hydrolases"/>
    <property type="match status" value="1"/>
</dbReference>
<keyword evidence="3" id="KW-1185">Reference proteome</keyword>
<feature type="domain" description="DUF1023" evidence="1">
    <location>
        <begin position="50"/>
        <end position="221"/>
    </location>
</feature>
<sequence length="277" mass="27826">MAPGPVPTLPGMRTLLLLPLAAAVLTVFGPTHPAHAEPPLPIQSARYADGLALEVVGDPYRAETVVVLVPGVNTTAANFDHGLGGVERRAPVYQARSLAAEIAALGGTDAAGKVAVVAWLGYHPPSGVGLSAAREDLAAAGAAALREFVGRLPGRRIVLVGHSYGSTVVGLAAPGLDGRVTDIVALGSPGMGVDSARDLHTAAHVWAGTAAGDWTRRIPGVRVAGAGHGAHTYDPAFGAEALPVGGVDGHDGYFVPGTESLRALAGIALGTSAAQRL</sequence>
<reference evidence="3" key="1">
    <citation type="journal article" date="2019" name="Int. J. Syst. Evol. Microbiol.">
        <title>The Global Catalogue of Microorganisms (GCM) 10K type strain sequencing project: providing services to taxonomists for standard genome sequencing and annotation.</title>
        <authorList>
            <consortium name="The Broad Institute Genomics Platform"/>
            <consortium name="The Broad Institute Genome Sequencing Center for Infectious Disease"/>
            <person name="Wu L."/>
            <person name="Ma J."/>
        </authorList>
    </citation>
    <scope>NUCLEOTIDE SEQUENCE [LARGE SCALE GENOMIC DNA]</scope>
    <source>
        <strain evidence="3">JCM 3272</strain>
    </source>
</reference>